<dbReference type="GO" id="GO:0019898">
    <property type="term" value="C:extrinsic component of membrane"/>
    <property type="evidence" value="ECO:0007669"/>
    <property type="project" value="TreeGrafter"/>
</dbReference>
<dbReference type="EMBL" id="BTRK01000005">
    <property type="protein sequence ID" value="GMR53691.1"/>
    <property type="molecule type" value="Genomic_DNA"/>
</dbReference>
<dbReference type="InterPro" id="IPR003096">
    <property type="entry name" value="SM22_calponin"/>
</dbReference>
<feature type="domain" description="Calponin-homology (CH)" evidence="2">
    <location>
        <begin position="24"/>
        <end position="133"/>
    </location>
</feature>
<dbReference type="SMART" id="SM00033">
    <property type="entry name" value="CH"/>
    <property type="match status" value="1"/>
</dbReference>
<dbReference type="Proteomes" id="UP001328107">
    <property type="component" value="Unassembled WGS sequence"/>
</dbReference>
<dbReference type="PROSITE" id="PS50021">
    <property type="entry name" value="CH"/>
    <property type="match status" value="1"/>
</dbReference>
<dbReference type="FunFam" id="1.10.418.10:FF:000075">
    <property type="entry name" value="Transgelin"/>
    <property type="match status" value="1"/>
</dbReference>
<sequence length="855" mass="98153">MASRTTAGGIGFAVMQKQAGKFNDDEAKAILEWIKKLSGENISTEGTRENFHKLLKDGSLLCKLVNGIEAGSVKKIQKPISNFACMENINAFVEAAKKMGVPTEETFQSVDLFEARDLFSCCVTLLSLGRVLQKQGKPNPFDNGERGFTAILDMRGRAKWETAKTMLKALSQGCDLSRTTVHLLLIIRPESFWEKQKAHFSNSIIKAEVQWITVDQLNKYLDISELPRQFGGTFSFDYDEWLELRLELEKWIWNVSDWMKNLDGCKNQMKSASTPTCIRSAEEAIAVHSEMQKRILSVPTEELDKTSVSLCNRIRNGEQRRGDLDSSLLHINSTISSLVRLKDELFELWKARREELKDIHQSKLVDKDTEGLLSWLRSKGDEVVRDVNEIGETTEEMEFNLARMDELEECVKNAAINVNGVASSAARVRNAKRKESKVCEELYRLEDLISKRRHLIASSISFKQAEAEYFSNWMEWKGIRAEDIRNNDVTLIGGYIDRNEKKWKEADEAFLDAMAKGGKVGVGWRAMECLTGERKAKERQTKLSLHHKELEEKYKEDKKRLHMVTAFEAFQHDIKRVFDWLEEHGEPYLKKNSGIGENRAAASHLRHNHLQFRDIAKSTQVNASLFNNENIGVLLLQLEERMTRFEKTVEWRLGMLNQATLFYTHYDELMLWYEEMERKYSNLHINTSLLQCEHDSKQWSLESDGTSQAYATTVAEGTQLVKTVEGMTERNGNTGLEKNVCSRLYHMLAQINDRNGALMQLWQRQRPALQFAINLATTLSEVTDLAEQMLSWEQDMHSLVRSDGFLDSAEKVLPYHADNEKKVRGAMESVRISVREICQIQELEAIEIKVMRVCE</sequence>
<dbReference type="Gene3D" id="1.10.418.10">
    <property type="entry name" value="Calponin-like domain"/>
    <property type="match status" value="1"/>
</dbReference>
<dbReference type="PANTHER" id="PTHR22826">
    <property type="entry name" value="RHO GUANINE EXCHANGE FACTOR-RELATED"/>
    <property type="match status" value="1"/>
</dbReference>
<dbReference type="GO" id="GO:0005085">
    <property type="term" value="F:guanyl-nucleotide exchange factor activity"/>
    <property type="evidence" value="ECO:0007669"/>
    <property type="project" value="UniProtKB-KW"/>
</dbReference>
<evidence type="ECO:0000313" key="3">
    <source>
        <dbReference type="EMBL" id="GMR53691.1"/>
    </source>
</evidence>
<dbReference type="PRINTS" id="PR00888">
    <property type="entry name" value="SM22CALPONIN"/>
</dbReference>
<dbReference type="PANTHER" id="PTHR22826:SF106">
    <property type="entry name" value="TRIO, ISOFORM A"/>
    <property type="match status" value="1"/>
</dbReference>
<reference evidence="4" key="1">
    <citation type="submission" date="2022-10" db="EMBL/GenBank/DDBJ databases">
        <title>Genome assembly of Pristionchus species.</title>
        <authorList>
            <person name="Yoshida K."/>
            <person name="Sommer R.J."/>
        </authorList>
    </citation>
    <scope>NUCLEOTIDE SEQUENCE [LARGE SCALE GENOMIC DNA]</scope>
    <source>
        <strain evidence="4">RS5460</strain>
    </source>
</reference>
<dbReference type="SUPFAM" id="SSF46966">
    <property type="entry name" value="Spectrin repeat"/>
    <property type="match status" value="1"/>
</dbReference>
<organism evidence="3 4">
    <name type="scientific">Pristionchus mayeri</name>
    <dbReference type="NCBI Taxonomy" id="1317129"/>
    <lineage>
        <taxon>Eukaryota</taxon>
        <taxon>Metazoa</taxon>
        <taxon>Ecdysozoa</taxon>
        <taxon>Nematoda</taxon>
        <taxon>Chromadorea</taxon>
        <taxon>Rhabditida</taxon>
        <taxon>Rhabditina</taxon>
        <taxon>Diplogasteromorpha</taxon>
        <taxon>Diplogasteroidea</taxon>
        <taxon>Neodiplogasteridae</taxon>
        <taxon>Pristionchus</taxon>
    </lineage>
</organism>
<evidence type="ECO:0000256" key="1">
    <source>
        <dbReference type="ARBA" id="ARBA00022658"/>
    </source>
</evidence>
<gene>
    <name evidence="3" type="ORF">PMAYCL1PPCAC_23886</name>
</gene>
<keyword evidence="1" id="KW-0344">Guanine-nucleotide releasing factor</keyword>
<dbReference type="Gene3D" id="1.20.58.60">
    <property type="match status" value="2"/>
</dbReference>
<name>A0AAN5CYZ8_9BILA</name>
<evidence type="ECO:0000259" key="2">
    <source>
        <dbReference type="PROSITE" id="PS50021"/>
    </source>
</evidence>
<dbReference type="SUPFAM" id="SSF47576">
    <property type="entry name" value="Calponin-homology domain, CH-domain"/>
    <property type="match status" value="1"/>
</dbReference>
<proteinExistence type="predicted"/>
<dbReference type="AlphaFoldDB" id="A0AAN5CYZ8"/>
<dbReference type="InterPro" id="IPR051336">
    <property type="entry name" value="RhoGEF_Guanine_NuclExch_SF"/>
</dbReference>
<protein>
    <recommendedName>
        <fullName evidence="2">Calponin-homology (CH) domain-containing protein</fullName>
    </recommendedName>
</protein>
<comment type="caution">
    <text evidence="3">The sequence shown here is derived from an EMBL/GenBank/DDBJ whole genome shotgun (WGS) entry which is preliminary data.</text>
</comment>
<dbReference type="InterPro" id="IPR001715">
    <property type="entry name" value="CH_dom"/>
</dbReference>
<dbReference type="GO" id="GO:0005737">
    <property type="term" value="C:cytoplasm"/>
    <property type="evidence" value="ECO:0007669"/>
    <property type="project" value="TreeGrafter"/>
</dbReference>
<dbReference type="InterPro" id="IPR036872">
    <property type="entry name" value="CH_dom_sf"/>
</dbReference>
<accession>A0AAN5CYZ8</accession>
<dbReference type="Pfam" id="PF00307">
    <property type="entry name" value="CH"/>
    <property type="match status" value="1"/>
</dbReference>
<keyword evidence="4" id="KW-1185">Reference proteome</keyword>
<evidence type="ECO:0000313" key="4">
    <source>
        <dbReference type="Proteomes" id="UP001328107"/>
    </source>
</evidence>